<proteinExistence type="inferred from homology"/>
<evidence type="ECO:0000256" key="1">
    <source>
        <dbReference type="ARBA" id="ARBA00004141"/>
    </source>
</evidence>
<dbReference type="PANTHER" id="PTHR31746:SF3">
    <property type="entry name" value="TRANSMEMBRANE PROTEIN 229B"/>
    <property type="match status" value="1"/>
</dbReference>
<comment type="subcellular location">
    <subcellularLocation>
        <location evidence="1">Membrane</location>
        <topology evidence="1">Multi-pass membrane protein</topology>
    </subcellularLocation>
</comment>
<evidence type="ECO:0000313" key="7">
    <source>
        <dbReference type="Proteomes" id="UP000749559"/>
    </source>
</evidence>
<comment type="similarity">
    <text evidence="2">Belongs to the TMEM229 family.</text>
</comment>
<evidence type="ECO:0000313" key="6">
    <source>
        <dbReference type="EMBL" id="CAH1792165.1"/>
    </source>
</evidence>
<evidence type="ECO:0000256" key="3">
    <source>
        <dbReference type="ARBA" id="ARBA00022692"/>
    </source>
</evidence>
<keyword evidence="5" id="KW-0472">Membrane</keyword>
<gene>
    <name evidence="6" type="ORF">OFUS_LOCUS17177</name>
</gene>
<keyword evidence="3" id="KW-0812">Transmembrane</keyword>
<evidence type="ECO:0000256" key="4">
    <source>
        <dbReference type="ARBA" id="ARBA00022989"/>
    </source>
</evidence>
<dbReference type="OrthoDB" id="5946847at2759"/>
<organism evidence="6 7">
    <name type="scientific">Owenia fusiformis</name>
    <name type="common">Polychaete worm</name>
    <dbReference type="NCBI Taxonomy" id="6347"/>
    <lineage>
        <taxon>Eukaryota</taxon>
        <taxon>Metazoa</taxon>
        <taxon>Spiralia</taxon>
        <taxon>Lophotrochozoa</taxon>
        <taxon>Annelida</taxon>
        <taxon>Polychaeta</taxon>
        <taxon>Sedentaria</taxon>
        <taxon>Canalipalpata</taxon>
        <taxon>Sabellida</taxon>
        <taxon>Oweniida</taxon>
        <taxon>Oweniidae</taxon>
        <taxon>Owenia</taxon>
    </lineage>
</organism>
<keyword evidence="7" id="KW-1185">Reference proteome</keyword>
<sequence length="169" mass="20107">MTLSVPLSLLQRLYVYAIHGYVCEVCFTALWHFIVDRNWKLTGYTSIWILFIYGSSMLVQEQLYIRTSHRIPMLVRALIYTVWTYVWEFSTGLLLRQFDACPWDYEPWYEYHFMGLVTLEYAFFWYIGALLGEQIVIKNTLKLHWAPELKKITAVEDAKKQEVNGLKTD</sequence>
<dbReference type="InterPro" id="IPR010540">
    <property type="entry name" value="CmpB_TMEM229"/>
</dbReference>
<dbReference type="AlphaFoldDB" id="A0A8J1U5E1"/>
<accession>A0A8J1U5E1</accession>
<comment type="caution">
    <text evidence="6">The sequence shown here is derived from an EMBL/GenBank/DDBJ whole genome shotgun (WGS) entry which is preliminary data.</text>
</comment>
<dbReference type="Proteomes" id="UP000749559">
    <property type="component" value="Unassembled WGS sequence"/>
</dbReference>
<dbReference type="GO" id="GO:0016020">
    <property type="term" value="C:membrane"/>
    <property type="evidence" value="ECO:0007669"/>
    <property type="project" value="UniProtKB-SubCell"/>
</dbReference>
<dbReference type="EMBL" id="CAIIXF020000008">
    <property type="protein sequence ID" value="CAH1792165.1"/>
    <property type="molecule type" value="Genomic_DNA"/>
</dbReference>
<dbReference type="Pfam" id="PF06541">
    <property type="entry name" value="ABC_trans_CmpB"/>
    <property type="match status" value="1"/>
</dbReference>
<dbReference type="PANTHER" id="PTHR31746">
    <property type="entry name" value="TRANSMEMBRANE PROTEIN 229 FAMILY MEMBER"/>
    <property type="match status" value="1"/>
</dbReference>
<protein>
    <submittedName>
        <fullName evidence="6">Uncharacterized protein</fullName>
    </submittedName>
</protein>
<evidence type="ECO:0000256" key="5">
    <source>
        <dbReference type="ARBA" id="ARBA00023136"/>
    </source>
</evidence>
<reference evidence="6" key="1">
    <citation type="submission" date="2022-03" db="EMBL/GenBank/DDBJ databases">
        <authorList>
            <person name="Martin C."/>
        </authorList>
    </citation>
    <scope>NUCLEOTIDE SEQUENCE</scope>
</reference>
<name>A0A8J1U5E1_OWEFU</name>
<evidence type="ECO:0000256" key="2">
    <source>
        <dbReference type="ARBA" id="ARBA00006371"/>
    </source>
</evidence>
<keyword evidence="4" id="KW-1133">Transmembrane helix</keyword>